<dbReference type="InterPro" id="IPR009057">
    <property type="entry name" value="Homeodomain-like_sf"/>
</dbReference>
<dbReference type="KEGG" id="led:BBK82_23800"/>
<dbReference type="Proteomes" id="UP000093053">
    <property type="component" value="Chromosome"/>
</dbReference>
<dbReference type="GO" id="GO:0003700">
    <property type="term" value="F:DNA-binding transcription factor activity"/>
    <property type="evidence" value="ECO:0007669"/>
    <property type="project" value="TreeGrafter"/>
</dbReference>
<dbReference type="PANTHER" id="PTHR30055:SF209">
    <property type="entry name" value="POSSIBLE TRANSCRIPTIONAL REGULATORY PROTEIN (PROBABLY TETR-FAMILY)"/>
    <property type="match status" value="1"/>
</dbReference>
<proteinExistence type="predicted"/>
<dbReference type="EMBL" id="CP016793">
    <property type="protein sequence ID" value="ANZ42981.1"/>
    <property type="molecule type" value="Genomic_DNA"/>
</dbReference>
<keyword evidence="1 2" id="KW-0238">DNA-binding</keyword>
<dbReference type="Pfam" id="PF00440">
    <property type="entry name" value="TetR_N"/>
    <property type="match status" value="1"/>
</dbReference>
<keyword evidence="5" id="KW-1185">Reference proteome</keyword>
<dbReference type="Gene3D" id="1.10.357.10">
    <property type="entry name" value="Tetracycline Repressor, domain 2"/>
    <property type="match status" value="1"/>
</dbReference>
<dbReference type="PROSITE" id="PS50977">
    <property type="entry name" value="HTH_TETR_2"/>
    <property type="match status" value="1"/>
</dbReference>
<organism evidence="4 5">
    <name type="scientific">Lentzea guizhouensis</name>
    <dbReference type="NCBI Taxonomy" id="1586287"/>
    <lineage>
        <taxon>Bacteria</taxon>
        <taxon>Bacillati</taxon>
        <taxon>Actinomycetota</taxon>
        <taxon>Actinomycetes</taxon>
        <taxon>Pseudonocardiales</taxon>
        <taxon>Pseudonocardiaceae</taxon>
        <taxon>Lentzea</taxon>
    </lineage>
</organism>
<evidence type="ECO:0000256" key="2">
    <source>
        <dbReference type="PROSITE-ProRule" id="PRU00335"/>
    </source>
</evidence>
<dbReference type="GO" id="GO:0000976">
    <property type="term" value="F:transcription cis-regulatory region binding"/>
    <property type="evidence" value="ECO:0007669"/>
    <property type="project" value="TreeGrafter"/>
</dbReference>
<dbReference type="AlphaFoldDB" id="A0A1B2HZ58"/>
<accession>A0A1B2HZ58</accession>
<evidence type="ECO:0000313" key="5">
    <source>
        <dbReference type="Proteomes" id="UP000093053"/>
    </source>
</evidence>
<dbReference type="STRING" id="1586287.BBK82_23800"/>
<evidence type="ECO:0000313" key="4">
    <source>
        <dbReference type="EMBL" id="ANZ42981.1"/>
    </source>
</evidence>
<feature type="DNA-binding region" description="H-T-H motif" evidence="2">
    <location>
        <begin position="34"/>
        <end position="53"/>
    </location>
</feature>
<evidence type="ECO:0000256" key="1">
    <source>
        <dbReference type="ARBA" id="ARBA00023125"/>
    </source>
</evidence>
<evidence type="ECO:0000259" key="3">
    <source>
        <dbReference type="PROSITE" id="PS50977"/>
    </source>
</evidence>
<sequence length="199" mass="22274">MPEDTNSRSDARRNRKRLLDAATHVLRDEPATATMQSIAQKASLSQATAYRHFPSVEALVVAYHEDVMASLVEHGERSRKTGKELFEHQVSCWVRMQGVHGPVIVRFWSQRGFLERLRTSDAAAALSCRAWDRAVRGVLIELELPDPLLPVGRFLLNALFDPREILDLKKAAGLPDEQVVRRLSDAFYGALSGWARSGA</sequence>
<reference evidence="4 5" key="1">
    <citation type="submission" date="2016-07" db="EMBL/GenBank/DDBJ databases">
        <title>Complete genome sequence of the Lentzea guizhouensis DHS C013.</title>
        <authorList>
            <person name="Cao C."/>
        </authorList>
    </citation>
    <scope>NUCLEOTIDE SEQUENCE [LARGE SCALE GENOMIC DNA]</scope>
    <source>
        <strain evidence="4 5">DHS C013</strain>
    </source>
</reference>
<protein>
    <recommendedName>
        <fullName evidence="3">HTH tetR-type domain-containing protein</fullName>
    </recommendedName>
</protein>
<dbReference type="InterPro" id="IPR001647">
    <property type="entry name" value="HTH_TetR"/>
</dbReference>
<dbReference type="InterPro" id="IPR050109">
    <property type="entry name" value="HTH-type_TetR-like_transc_reg"/>
</dbReference>
<dbReference type="PRINTS" id="PR00455">
    <property type="entry name" value="HTHTETR"/>
</dbReference>
<gene>
    <name evidence="4" type="ORF">BBK82_23800</name>
</gene>
<feature type="domain" description="HTH tetR-type" evidence="3">
    <location>
        <begin position="12"/>
        <end position="71"/>
    </location>
</feature>
<name>A0A1B2HZ58_9PSEU</name>
<dbReference type="SUPFAM" id="SSF46689">
    <property type="entry name" value="Homeodomain-like"/>
    <property type="match status" value="1"/>
</dbReference>
<dbReference type="PANTHER" id="PTHR30055">
    <property type="entry name" value="HTH-TYPE TRANSCRIPTIONAL REGULATOR RUTR"/>
    <property type="match status" value="1"/>
</dbReference>